<organism evidence="2 3">
    <name type="scientific">Methanobrevibacter millerae</name>
    <dbReference type="NCBI Taxonomy" id="230361"/>
    <lineage>
        <taxon>Archaea</taxon>
        <taxon>Methanobacteriati</taxon>
        <taxon>Methanobacteriota</taxon>
        <taxon>Methanomada group</taxon>
        <taxon>Methanobacteria</taxon>
        <taxon>Methanobacteriales</taxon>
        <taxon>Methanobacteriaceae</taxon>
        <taxon>Methanobrevibacter</taxon>
    </lineage>
</organism>
<evidence type="ECO:0000313" key="3">
    <source>
        <dbReference type="Proteomes" id="UP000713479"/>
    </source>
</evidence>
<comment type="caution">
    <text evidence="2">The sequence shown here is derived from an EMBL/GenBank/DDBJ whole genome shotgun (WGS) entry which is preliminary data.</text>
</comment>
<dbReference type="GO" id="GO:0009401">
    <property type="term" value="P:phosphoenolpyruvate-dependent sugar phosphotransferase system"/>
    <property type="evidence" value="ECO:0007669"/>
    <property type="project" value="TreeGrafter"/>
</dbReference>
<dbReference type="EMBL" id="SUTF01000004">
    <property type="protein sequence ID" value="MBE6510367.1"/>
    <property type="molecule type" value="Genomic_DNA"/>
</dbReference>
<dbReference type="GO" id="GO:0005975">
    <property type="term" value="P:carbohydrate metabolic process"/>
    <property type="evidence" value="ECO:0007669"/>
    <property type="project" value="InterPro"/>
</dbReference>
<reference evidence="2" key="1">
    <citation type="submission" date="2019-04" db="EMBL/GenBank/DDBJ databases">
        <title>Evolution of Biomass-Degrading Anaerobic Consortia Revealed by Metagenomics.</title>
        <authorList>
            <person name="Peng X."/>
        </authorList>
    </citation>
    <scope>NUCLEOTIDE SEQUENCE</scope>
    <source>
        <strain evidence="2">SIG13</strain>
    </source>
</reference>
<name>A0A8T3VIF9_9EURY</name>
<proteinExistence type="predicted"/>
<protein>
    <submittedName>
        <fullName evidence="2">Tagatose-bisphosphate aldolase</fullName>
    </submittedName>
</protein>
<dbReference type="Gene3D" id="3.20.20.70">
    <property type="entry name" value="Aldolase class I"/>
    <property type="match status" value="1"/>
</dbReference>
<dbReference type="SUPFAM" id="SSF51569">
    <property type="entry name" value="Aldolase"/>
    <property type="match status" value="1"/>
</dbReference>
<dbReference type="InterPro" id="IPR050303">
    <property type="entry name" value="GatZ_KbaZ_carbometab"/>
</dbReference>
<dbReference type="Proteomes" id="UP000713479">
    <property type="component" value="Unassembled WGS sequence"/>
</dbReference>
<evidence type="ECO:0000256" key="1">
    <source>
        <dbReference type="ARBA" id="ARBA00005007"/>
    </source>
</evidence>
<dbReference type="PANTHER" id="PTHR32502:SF2">
    <property type="entry name" value="D-TAGATOSE-1,6-BISPHOSPHATE ALDOLASE SUBUNIT KBAZ"/>
    <property type="match status" value="1"/>
</dbReference>
<sequence>MTHPIKEILSKRQDGISSGIASYCTSNKIVLESILEYYLEKDEYVLIECTANQVNQFGGYMNMTPSDFRDYIYDIADNICFPKERIILGADHFGPLVWADKDENEAMENAKELLRLAVLAGYTKIHLDTSMFLGSDDTSKKLSDDIIARRGAILYKVCEEAFAERIEQYPDSIHPVYVIGSEVPIPGGEYEEKNTLEVTRPVDFENTINAYDEIFKEYGLNNAWDYIIAVVVQPGVEFSNEDIHDYNRAQAKDLCDKLKEYPNLVFEGHSTDYQFAEKLKEMVEDGVAILKVGPAVTYALREGLFSLSLIEKELIKETSKRANFIETLDELMIKDPKDWEKYCAGSELEKEIGRKYSFSDRSRYYMARDEINSSIDKLFENLDSFDISLGMIKQYFPKAYLKIRARKISKNAKNLLKSNINDVINDYDYAIEN</sequence>
<dbReference type="Pfam" id="PF08013">
    <property type="entry name" value="GatZ_KbaZ-like"/>
    <property type="match status" value="1"/>
</dbReference>
<dbReference type="GO" id="GO:0005886">
    <property type="term" value="C:plasma membrane"/>
    <property type="evidence" value="ECO:0007669"/>
    <property type="project" value="TreeGrafter"/>
</dbReference>
<dbReference type="InterPro" id="IPR012062">
    <property type="entry name" value="GatZ/KbaZ-like"/>
</dbReference>
<dbReference type="PIRSF" id="PIRSF009264">
    <property type="entry name" value="TagBP_ald_AgaZ"/>
    <property type="match status" value="1"/>
</dbReference>
<dbReference type="AlphaFoldDB" id="A0A8T3VIF9"/>
<dbReference type="Gene3D" id="1.10.400.20">
    <property type="entry name" value="putative tagatose 6-phosphate kinase domain like"/>
    <property type="match status" value="1"/>
</dbReference>
<gene>
    <name evidence="2" type="ORF">E7Z74_03760</name>
</gene>
<evidence type="ECO:0000313" key="2">
    <source>
        <dbReference type="EMBL" id="MBE6510367.1"/>
    </source>
</evidence>
<dbReference type="PANTHER" id="PTHR32502">
    <property type="entry name" value="N-ACETYLGALACTOSAMINE PERMEASE II COMPONENT-RELATED"/>
    <property type="match status" value="1"/>
</dbReference>
<accession>A0A8T3VIF9</accession>
<comment type="pathway">
    <text evidence="1">Carbohydrate metabolism.</text>
</comment>
<dbReference type="InterPro" id="IPR013785">
    <property type="entry name" value="Aldolase_TIM"/>
</dbReference>